<evidence type="ECO:0000256" key="8">
    <source>
        <dbReference type="ARBA" id="ARBA00023012"/>
    </source>
</evidence>
<dbReference type="AlphaFoldDB" id="I0H1K1"/>
<evidence type="ECO:0000256" key="7">
    <source>
        <dbReference type="ARBA" id="ARBA00022840"/>
    </source>
</evidence>
<comment type="catalytic activity">
    <reaction evidence="1">
        <text>ATP + protein L-histidine = ADP + protein N-phospho-L-histidine.</text>
        <dbReference type="EC" id="2.7.13.3"/>
    </reaction>
</comment>
<feature type="domain" description="Histidine kinase/HSP90-like ATPase" evidence="11">
    <location>
        <begin position="302"/>
        <end position="387"/>
    </location>
</feature>
<keyword evidence="9" id="KW-0175">Coiled coil</keyword>
<keyword evidence="7" id="KW-0067">ATP-binding</keyword>
<keyword evidence="14" id="KW-1185">Reference proteome</keyword>
<evidence type="ECO:0000256" key="10">
    <source>
        <dbReference type="SAM" id="Phobius"/>
    </source>
</evidence>
<dbReference type="SUPFAM" id="SSF55874">
    <property type="entry name" value="ATPase domain of HSP90 chaperone/DNA topoisomerase II/histidine kinase"/>
    <property type="match status" value="1"/>
</dbReference>
<dbReference type="Proteomes" id="UP000007882">
    <property type="component" value="Chromosome"/>
</dbReference>
<name>I0H1K1_ACTM4</name>
<evidence type="ECO:0000313" key="13">
    <source>
        <dbReference type="EMBL" id="BAL86888.1"/>
    </source>
</evidence>
<dbReference type="GO" id="GO:0000155">
    <property type="term" value="F:phosphorelay sensor kinase activity"/>
    <property type="evidence" value="ECO:0007669"/>
    <property type="project" value="InterPro"/>
</dbReference>
<reference evidence="13 14" key="1">
    <citation type="submission" date="2012-02" db="EMBL/GenBank/DDBJ databases">
        <title>Complete genome sequence of Actinoplanes missouriensis 431 (= NBRC 102363).</title>
        <authorList>
            <person name="Ohnishi Y."/>
            <person name="Ishikawa J."/>
            <person name="Sekine M."/>
            <person name="Hosoyama A."/>
            <person name="Harada T."/>
            <person name="Narita H."/>
            <person name="Hata T."/>
            <person name="Konno Y."/>
            <person name="Tutikane K."/>
            <person name="Fujita N."/>
            <person name="Horinouchi S."/>
            <person name="Hayakawa M."/>
        </authorList>
    </citation>
    <scope>NUCLEOTIDE SEQUENCE [LARGE SCALE GENOMIC DNA]</scope>
    <source>
        <strain evidence="14">ATCC 14538 / DSM 43046 / CBS 188.64 / JCM 3121 / NBRC 102363 / NCIMB 12654 / NRRL B-3342 / UNCC 431</strain>
    </source>
</reference>
<feature type="transmembrane region" description="Helical" evidence="10">
    <location>
        <begin position="146"/>
        <end position="163"/>
    </location>
</feature>
<dbReference type="InterPro" id="IPR050482">
    <property type="entry name" value="Sensor_HK_TwoCompSys"/>
</dbReference>
<dbReference type="EMBL" id="AP012319">
    <property type="protein sequence ID" value="BAL86888.1"/>
    <property type="molecule type" value="Genomic_DNA"/>
</dbReference>
<dbReference type="Gene3D" id="3.30.565.10">
    <property type="entry name" value="Histidine kinase-like ATPase, C-terminal domain"/>
    <property type="match status" value="1"/>
</dbReference>
<sequence length="391" mass="42119">MTGPLTYLTFKQEIPRPPARRRWIRLGLPLVLLGLAGLGWTAGGYLAATREMPVALDVLLAIGSVLPVAVAYRRPVLAWRIALVMMFAGVINSDPAESWPWNTVQIIGTLVVIGRLAATSTSLVTIWAVSITLVPVFLYAPDANAWGAAVLIVAVAALGDIVSRRRSTRELLEEQTELNELERAKRAVLEERARIAREMHDVVAHHMSMIAVQAETAPYRVADLPESAKQELTTIAAAAREALTDMRRLLGVLRSDSQEALTTPQPGYDRITELVTTAQRSGLPVDAELPELPDLPEAVGLAAYRIVQEALANAARHAPGGPVRLRARGRPGALELRVHNELTREATAGTGHGLVGMHERVALLGGELTAGPDGQGGFQVVATIPRPRENS</sequence>
<dbReference type="eggNOG" id="COG4585">
    <property type="taxonomic scope" value="Bacteria"/>
</dbReference>
<dbReference type="InterPro" id="IPR003594">
    <property type="entry name" value="HATPase_dom"/>
</dbReference>
<dbReference type="PATRIC" id="fig|512565.3.peg.1680"/>
<evidence type="ECO:0000259" key="12">
    <source>
        <dbReference type="Pfam" id="PF07730"/>
    </source>
</evidence>
<protein>
    <recommendedName>
        <fullName evidence="2">histidine kinase</fullName>
        <ecNumber evidence="2">2.7.13.3</ecNumber>
    </recommendedName>
</protein>
<dbReference type="PANTHER" id="PTHR24421:SF10">
    <property type="entry name" value="NITRATE_NITRITE SENSOR PROTEIN NARQ"/>
    <property type="match status" value="1"/>
</dbReference>
<gene>
    <name evidence="13" type="ordered locus">AMIS_16680</name>
</gene>
<dbReference type="STRING" id="512565.AMIS_16680"/>
<dbReference type="PANTHER" id="PTHR24421">
    <property type="entry name" value="NITRATE/NITRITE SENSOR PROTEIN NARX-RELATED"/>
    <property type="match status" value="1"/>
</dbReference>
<dbReference type="InterPro" id="IPR011712">
    <property type="entry name" value="Sig_transdc_His_kin_sub3_dim/P"/>
</dbReference>
<keyword evidence="8" id="KW-0902">Two-component regulatory system</keyword>
<feature type="domain" description="Signal transduction histidine kinase subgroup 3 dimerisation and phosphoacceptor" evidence="12">
    <location>
        <begin position="191"/>
        <end position="256"/>
    </location>
</feature>
<evidence type="ECO:0000256" key="9">
    <source>
        <dbReference type="SAM" id="Coils"/>
    </source>
</evidence>
<feature type="transmembrane region" description="Helical" evidence="10">
    <location>
        <begin position="26"/>
        <end position="48"/>
    </location>
</feature>
<keyword evidence="4" id="KW-0808">Transferase</keyword>
<evidence type="ECO:0000313" key="14">
    <source>
        <dbReference type="Proteomes" id="UP000007882"/>
    </source>
</evidence>
<organism evidence="13 14">
    <name type="scientific">Actinoplanes missouriensis (strain ATCC 14538 / DSM 43046 / CBS 188.64 / JCM 3121 / NBRC 102363 / NCIMB 12654 / NRRL B-3342 / UNCC 431)</name>
    <dbReference type="NCBI Taxonomy" id="512565"/>
    <lineage>
        <taxon>Bacteria</taxon>
        <taxon>Bacillati</taxon>
        <taxon>Actinomycetota</taxon>
        <taxon>Actinomycetes</taxon>
        <taxon>Micromonosporales</taxon>
        <taxon>Micromonosporaceae</taxon>
        <taxon>Actinoplanes</taxon>
    </lineage>
</organism>
<evidence type="ECO:0000259" key="11">
    <source>
        <dbReference type="Pfam" id="PF02518"/>
    </source>
</evidence>
<feature type="transmembrane region" description="Helical" evidence="10">
    <location>
        <begin position="54"/>
        <end position="72"/>
    </location>
</feature>
<keyword evidence="3" id="KW-0597">Phosphoprotein</keyword>
<dbReference type="Pfam" id="PF02518">
    <property type="entry name" value="HATPase_c"/>
    <property type="match status" value="1"/>
</dbReference>
<dbReference type="Pfam" id="PF07730">
    <property type="entry name" value="HisKA_3"/>
    <property type="match status" value="1"/>
</dbReference>
<evidence type="ECO:0000256" key="5">
    <source>
        <dbReference type="ARBA" id="ARBA00022741"/>
    </source>
</evidence>
<feature type="coiled-coil region" evidence="9">
    <location>
        <begin position="164"/>
        <end position="198"/>
    </location>
</feature>
<dbReference type="GO" id="GO:0016020">
    <property type="term" value="C:membrane"/>
    <property type="evidence" value="ECO:0007669"/>
    <property type="project" value="InterPro"/>
</dbReference>
<dbReference type="EC" id="2.7.13.3" evidence="2"/>
<dbReference type="GO" id="GO:0005524">
    <property type="term" value="F:ATP binding"/>
    <property type="evidence" value="ECO:0007669"/>
    <property type="project" value="UniProtKB-KW"/>
</dbReference>
<dbReference type="HOGENOM" id="CLU_000445_20_1_11"/>
<dbReference type="GO" id="GO:0046983">
    <property type="term" value="F:protein dimerization activity"/>
    <property type="evidence" value="ECO:0007669"/>
    <property type="project" value="InterPro"/>
</dbReference>
<dbReference type="CDD" id="cd16917">
    <property type="entry name" value="HATPase_UhpB-NarQ-NarX-like"/>
    <property type="match status" value="1"/>
</dbReference>
<evidence type="ECO:0000256" key="3">
    <source>
        <dbReference type="ARBA" id="ARBA00022553"/>
    </source>
</evidence>
<dbReference type="InterPro" id="IPR036890">
    <property type="entry name" value="HATPase_C_sf"/>
</dbReference>
<evidence type="ECO:0000256" key="2">
    <source>
        <dbReference type="ARBA" id="ARBA00012438"/>
    </source>
</evidence>
<dbReference type="Gene3D" id="1.20.5.1930">
    <property type="match status" value="1"/>
</dbReference>
<evidence type="ECO:0000256" key="1">
    <source>
        <dbReference type="ARBA" id="ARBA00000085"/>
    </source>
</evidence>
<evidence type="ECO:0000256" key="4">
    <source>
        <dbReference type="ARBA" id="ARBA00022679"/>
    </source>
</evidence>
<keyword evidence="5" id="KW-0547">Nucleotide-binding</keyword>
<evidence type="ECO:0000256" key="6">
    <source>
        <dbReference type="ARBA" id="ARBA00022777"/>
    </source>
</evidence>
<keyword evidence="10" id="KW-0472">Membrane</keyword>
<keyword evidence="10" id="KW-0812">Transmembrane</keyword>
<keyword evidence="10" id="KW-1133">Transmembrane helix</keyword>
<proteinExistence type="predicted"/>
<dbReference type="KEGG" id="ams:AMIS_16680"/>
<keyword evidence="6 13" id="KW-0418">Kinase</keyword>
<accession>I0H1K1</accession>